<name>A0ABS6WSA9_9HYPH</name>
<protein>
    <submittedName>
        <fullName evidence="3">Extracellular solute-binding protein</fullName>
    </submittedName>
</protein>
<comment type="caution">
    <text evidence="3">The sequence shown here is derived from an EMBL/GenBank/DDBJ whole genome shotgun (WGS) entry which is preliminary data.</text>
</comment>
<feature type="signal peptide" evidence="2">
    <location>
        <begin position="1"/>
        <end position="19"/>
    </location>
</feature>
<dbReference type="EMBL" id="JAHWQX010000003">
    <property type="protein sequence ID" value="MBW3097949.1"/>
    <property type="molecule type" value="Genomic_DNA"/>
</dbReference>
<dbReference type="RefSeq" id="WP_219201898.1">
    <property type="nucleotide sequence ID" value="NZ_JAHWQX010000003.1"/>
</dbReference>
<dbReference type="Pfam" id="PF13416">
    <property type="entry name" value="SBP_bac_8"/>
    <property type="match status" value="1"/>
</dbReference>
<dbReference type="InterPro" id="IPR006059">
    <property type="entry name" value="SBP"/>
</dbReference>
<evidence type="ECO:0000313" key="4">
    <source>
        <dbReference type="Proteomes" id="UP001430804"/>
    </source>
</evidence>
<keyword evidence="4" id="KW-1185">Reference proteome</keyword>
<keyword evidence="1" id="KW-0574">Periplasm</keyword>
<keyword evidence="2" id="KW-0732">Signal</keyword>
<evidence type="ECO:0000313" key="3">
    <source>
        <dbReference type="EMBL" id="MBW3097949.1"/>
    </source>
</evidence>
<evidence type="ECO:0000256" key="2">
    <source>
        <dbReference type="SAM" id="SignalP"/>
    </source>
</evidence>
<dbReference type="PANTHER" id="PTHR42779">
    <property type="entry name" value="PROTEIN YNJB"/>
    <property type="match status" value="1"/>
</dbReference>
<organism evidence="3 4">
    <name type="scientific">Pseudohoeflea coraliihabitans</name>
    <dbReference type="NCBI Taxonomy" id="2860393"/>
    <lineage>
        <taxon>Bacteria</taxon>
        <taxon>Pseudomonadati</taxon>
        <taxon>Pseudomonadota</taxon>
        <taxon>Alphaproteobacteria</taxon>
        <taxon>Hyphomicrobiales</taxon>
        <taxon>Rhizobiaceae</taxon>
        <taxon>Pseudohoeflea</taxon>
    </lineage>
</organism>
<sequence length="367" mass="40169">MLRKLLVAAALCVAGAAMASADDVSANEWDQTVAQAREEGRVNWFVWYLRDDLRRFVQPFEKKYGIAVTIPEGTADANAQKLLSERDREPGDIDVFTYGLNNFESLDITALFLPLDFLPEDEGRLASVSGEDGKSYILSFWGNQTGIAYDTSVLAQADLPQTAEDFARFWTEHPGKFGFNYENGGSGPSFYLNLMGAVAGVDMTSAAADGATMQSLQPGYDFFNAHADNYVVTASNADSIIRVSDGELWLVPGWEDHLAGLQNRGEVRKDIEFYIPEFGMSGGSNGVAIPRNAAHPAAAALLVHWLTSPEVQSEFNRVFGTAPMNAASDDSAALVSNTQRSRSTAWPSDELRKPVEEKFIETVILER</sequence>
<feature type="chain" id="PRO_5045798900" evidence="2">
    <location>
        <begin position="20"/>
        <end position="367"/>
    </location>
</feature>
<dbReference type="Proteomes" id="UP001430804">
    <property type="component" value="Unassembled WGS sequence"/>
</dbReference>
<dbReference type="PANTHER" id="PTHR42779:SF1">
    <property type="entry name" value="PROTEIN YNJB"/>
    <property type="match status" value="1"/>
</dbReference>
<proteinExistence type="predicted"/>
<reference evidence="3" key="1">
    <citation type="submission" date="2021-07" db="EMBL/GenBank/DDBJ databases">
        <title>Pseudohoeflea marina sp. nov. a polyhydroxyalcanoate-producing bacterium.</title>
        <authorList>
            <person name="Zheng W."/>
            <person name="Yu S."/>
            <person name="Huang Y."/>
        </authorList>
    </citation>
    <scope>NUCLEOTIDE SEQUENCE</scope>
    <source>
        <strain evidence="3">DP4N28-3</strain>
    </source>
</reference>
<accession>A0ABS6WSA9</accession>
<evidence type="ECO:0000256" key="1">
    <source>
        <dbReference type="ARBA" id="ARBA00022764"/>
    </source>
</evidence>
<gene>
    <name evidence="3" type="ORF">KY465_11720</name>
</gene>